<organism evidence="8">
    <name type="scientific">Guillardia theta (strain CCMP2712)</name>
    <name type="common">Cryptophyte</name>
    <dbReference type="NCBI Taxonomy" id="905079"/>
    <lineage>
        <taxon>Eukaryota</taxon>
        <taxon>Cryptophyceae</taxon>
        <taxon>Pyrenomonadales</taxon>
        <taxon>Geminigeraceae</taxon>
        <taxon>Guillardia</taxon>
    </lineage>
</organism>
<dbReference type="PROSITE" id="PS51542">
    <property type="entry name" value="FYRN"/>
    <property type="match status" value="1"/>
</dbReference>
<evidence type="ECO:0000256" key="5">
    <source>
        <dbReference type="SAM" id="Coils"/>
    </source>
</evidence>
<evidence type="ECO:0000256" key="1">
    <source>
        <dbReference type="ARBA" id="ARBA00004123"/>
    </source>
</evidence>
<feature type="region of interest" description="Disordered" evidence="6">
    <location>
        <begin position="146"/>
        <end position="188"/>
    </location>
</feature>
<dbReference type="InterPro" id="IPR003889">
    <property type="entry name" value="FYrich_C"/>
</dbReference>
<feature type="compositionally biased region" description="Acidic residues" evidence="6">
    <location>
        <begin position="833"/>
        <end position="843"/>
    </location>
</feature>
<feature type="region of interest" description="Disordered" evidence="6">
    <location>
        <begin position="346"/>
        <end position="369"/>
    </location>
</feature>
<feature type="compositionally biased region" description="Basic residues" evidence="6">
    <location>
        <begin position="1132"/>
        <end position="1146"/>
    </location>
</feature>
<feature type="region of interest" description="Disordered" evidence="6">
    <location>
        <begin position="1266"/>
        <end position="1301"/>
    </location>
</feature>
<dbReference type="Gene3D" id="1.20.920.10">
    <property type="entry name" value="Bromodomain-like"/>
    <property type="match status" value="1"/>
</dbReference>
<evidence type="ECO:0000313" key="9">
    <source>
        <dbReference type="EnsemblProtists" id="EKX38142"/>
    </source>
</evidence>
<feature type="compositionally biased region" description="Basic and acidic residues" evidence="6">
    <location>
        <begin position="820"/>
        <end position="832"/>
    </location>
</feature>
<evidence type="ECO:0000313" key="8">
    <source>
        <dbReference type="EMBL" id="EKX38142.1"/>
    </source>
</evidence>
<feature type="compositionally biased region" description="Basic and acidic residues" evidence="6">
    <location>
        <begin position="657"/>
        <end position="669"/>
    </location>
</feature>
<feature type="compositionally biased region" description="Basic and acidic residues" evidence="6">
    <location>
        <begin position="598"/>
        <end position="617"/>
    </location>
</feature>
<evidence type="ECO:0000256" key="3">
    <source>
        <dbReference type="ARBA" id="ARBA00023125"/>
    </source>
</evidence>
<accession>L1IPX0</accession>
<evidence type="ECO:0000256" key="4">
    <source>
        <dbReference type="ARBA" id="ARBA00023242"/>
    </source>
</evidence>
<feature type="coiled-coil region" evidence="5">
    <location>
        <begin position="1830"/>
        <end position="1879"/>
    </location>
</feature>
<proteinExistence type="predicted"/>
<keyword evidence="2" id="KW-0103">Bromodomain</keyword>
<dbReference type="GO" id="GO:0016740">
    <property type="term" value="F:transferase activity"/>
    <property type="evidence" value="ECO:0007669"/>
    <property type="project" value="UniProtKB-ARBA"/>
</dbReference>
<feature type="region of interest" description="Disordered" evidence="6">
    <location>
        <begin position="555"/>
        <end position="617"/>
    </location>
</feature>
<dbReference type="EMBL" id="JH993051">
    <property type="protein sequence ID" value="EKX38142.1"/>
    <property type="molecule type" value="Genomic_DNA"/>
</dbReference>
<dbReference type="GO" id="GO:0005634">
    <property type="term" value="C:nucleus"/>
    <property type="evidence" value="ECO:0007669"/>
    <property type="project" value="UniProtKB-SubCell"/>
</dbReference>
<keyword evidence="10" id="KW-1185">Reference proteome</keyword>
<evidence type="ECO:0000313" key="10">
    <source>
        <dbReference type="Proteomes" id="UP000011087"/>
    </source>
</evidence>
<dbReference type="HOGENOM" id="CLU_235078_0_0_1"/>
<dbReference type="STRING" id="905079.L1IPX0"/>
<comment type="subcellular location">
    <subcellularLocation>
        <location evidence="1">Nucleus</location>
    </subcellularLocation>
</comment>
<gene>
    <name evidence="8" type="ORF">GUITHDRAFT_144450</name>
</gene>
<feature type="compositionally biased region" description="Polar residues" evidence="6">
    <location>
        <begin position="794"/>
        <end position="809"/>
    </location>
</feature>
<dbReference type="InterPro" id="IPR003888">
    <property type="entry name" value="FYrich_N"/>
</dbReference>
<keyword evidence="3" id="KW-0238">DNA-binding</keyword>
<dbReference type="Gene3D" id="1.25.40.90">
    <property type="match status" value="1"/>
</dbReference>
<feature type="region of interest" description="Disordered" evidence="6">
    <location>
        <begin position="1128"/>
        <end position="1149"/>
    </location>
</feature>
<evidence type="ECO:0000256" key="2">
    <source>
        <dbReference type="ARBA" id="ARBA00023117"/>
    </source>
</evidence>
<keyword evidence="4" id="KW-0539">Nucleus</keyword>
<name>L1IPX0_GUITC</name>
<feature type="compositionally biased region" description="Low complexity" evidence="6">
    <location>
        <begin position="569"/>
        <end position="581"/>
    </location>
</feature>
<dbReference type="EnsemblProtists" id="EKX38142">
    <property type="protein sequence ID" value="EKX38142"/>
    <property type="gene ID" value="GUITHDRAFT_144450"/>
</dbReference>
<feature type="compositionally biased region" description="Basic and acidic residues" evidence="6">
    <location>
        <begin position="965"/>
        <end position="980"/>
    </location>
</feature>
<feature type="compositionally biased region" description="Low complexity" evidence="6">
    <location>
        <begin position="179"/>
        <end position="188"/>
    </location>
</feature>
<feature type="compositionally biased region" description="Polar residues" evidence="6">
    <location>
        <begin position="162"/>
        <end position="178"/>
    </location>
</feature>
<dbReference type="Pfam" id="PF05964">
    <property type="entry name" value="FYRN"/>
    <property type="match status" value="1"/>
</dbReference>
<feature type="compositionally biased region" description="Polar residues" evidence="6">
    <location>
        <begin position="757"/>
        <end position="770"/>
    </location>
</feature>
<feature type="domain" description="CID" evidence="7">
    <location>
        <begin position="17"/>
        <end position="137"/>
    </location>
</feature>
<feature type="compositionally biased region" description="Basic and acidic residues" evidence="6">
    <location>
        <begin position="1284"/>
        <end position="1301"/>
    </location>
</feature>
<dbReference type="RefSeq" id="XP_005825122.1">
    <property type="nucleotide sequence ID" value="XM_005825065.1"/>
</dbReference>
<dbReference type="Pfam" id="PF04818">
    <property type="entry name" value="CID"/>
    <property type="match status" value="1"/>
</dbReference>
<dbReference type="CDD" id="cd04508">
    <property type="entry name" value="Tudor_SF"/>
    <property type="match status" value="1"/>
</dbReference>
<dbReference type="Gene3D" id="2.30.30.140">
    <property type="match status" value="2"/>
</dbReference>
<feature type="compositionally biased region" description="Basic and acidic residues" evidence="6">
    <location>
        <begin position="470"/>
        <end position="502"/>
    </location>
</feature>
<dbReference type="InterPro" id="IPR008942">
    <property type="entry name" value="ENTH_VHS"/>
</dbReference>
<keyword evidence="5" id="KW-0175">Coiled coil</keyword>
<evidence type="ECO:0000259" key="7">
    <source>
        <dbReference type="Pfam" id="PF04818"/>
    </source>
</evidence>
<dbReference type="InterPro" id="IPR016197">
    <property type="entry name" value="Chromo-like_dom_sf"/>
</dbReference>
<sequence length="1937" mass="219698">MSNQNPLPWSDQGLILRLQHVIDTRDAILDCSSAMLQRGDNTKRCVYLWGEQFMKYLNEGRVERDLALLHVVNDILFCPSSGYRWVEDFGPVLCEVMPMAIHCAKRKGEAEICRKIQRLPRIWLERQALTVDVAQELIKRCNLAVEQEPSQSRRDPPASHSGLANQDNASSFTASHQQPNALPAPALNPKDIDESIMFAHHIKKCVLEKKLQIFEDNNLEEQNRLRQWQETQLRMAKNQYEMLVMHEQHKQQMAELKSKHESRAAELRVAWVQELQQWRNTVETFDKILRNDPPDPEWLADLLQNCRAAQQCDKTAEDMERLISQIVEDKQHHLDIKPPAESLNATRADHEASNSPLQRPPQSLPARQQTVNPPAIHTEPAARWMPPSAQVAPPVDQVNRNRTYNNQLPTRSVEDKQIRNNIVTCRVFQCSRCPSVFFVTGAIKTFYPDRIYHHYENGQEAKSALEDHMKEVHSPEKERSKDHGATRKPRDDVIVVKKEPKEPVNASQPSDEKDFYPFNANKRMESENYVLKNGPRGYGYYKIVEQHVKAHHNHEEITKTRGGDEGESTSRSSTSTLASKSNAGGTIAQIIQQRMKRKQEEERAKKEKARWPDDEAEQRLRMEREEEMRRRDIEEMKLRAELQRMKEQLIVERAKLKSEREKVSEESQREVNAAEPQQSSNSTTPHRDPVDHAPSNTQGANGRTASEEKRVEAQQGVSQPEKGEINGDGQGRRHLQVSRGRVKDPRQEVRDPRQMAKGQTGNTSNETSPSLVPGNEDACNGVQNHVRDTERASQRSVGKSEQPSNSSDVSDIASVVPKDFLGHVEEKSRKVEDPDETTQEDGEILDRSTAAACNEGAGAGAGGEGRGEGLVLDLMKRVGCDEETARAALCAATDDVAAAEELIVESRKMEEQFLTQQHKGPRPKLRSSVQGRGHASSRAGGSHKEPDENTKEEATSCVSSEYSSESEREEGRDEGSKERVKETLEGELQLPLCYSNLKVIALGQLPLNPAGYYQGNIVTPVGYEAHRLYYDVADSNEQTEYCCVIREGPRFQLYKMNDKMVSFSGSNPDDPWRQLVVELNKKFDLGLNDRLCGFTMFGLKHLKVAEMIKSLSGYENYVKFLLKGNKPSRGDRVRKKDKKKEKRKGKKQEVKVSLDDFSRQEVRAGQALLELFDYYSMAQEQLDTVDSSTEVARKLVEQEIRTSNAPRLEVGMRVRAKWKARRGLQGWYQGTIVKIANDGKVDVDYDDGDFEHGVLPIHVKILKNAKKRKGGGSENETLQPSKSTGEEKTVKKAKTRDQELSKIKSEQDKEIIQLDRLQGIRTCQLILKDLMQKECAAPFLYPDQKLLRSLIGSFMILTLHRIRHDLEANISVIAHITIMTRLLFNVDYSPLFVPPLLSDVSIVTILTFVSNSFGMSVELARSKSLTDITTINKKIDQTLNSTRRAYKNPSQIREDFIRVLRYFCLFYGEASAIAKQATELLGEFQRCYFSQIGVLDHLGVKVFEHGEHWLGQRLRRFFEEEKIWRECVIDDYDGKSSYHVLFCKEETEDWIVLPSFDVQLIPPKFQSPAELLPIRAGNHVLCEDKAGGHEGIFFHAEVEEYNAEEGRALVHFNSWPRRFDQWIDMETSRVFLVDADCHSQYANGRVMCTDEDTPRSISKSFGVDVDKLLLVNKMDYPEIQKASRFKRGAMLLLPMQPFVFERMQEARNEAGEQESRSSSPQLLDVILEHHGDMFAQDMQPRNRRPLDWSYGEVALMRGASPELLGSTVGVNCVDARYLGVVMAYNGDSGEYMIQIDGSADNGGIGDCMMGASMVVVLPNPDVIVLQTLSKTSLEEAEKELEARAEDASLEEEAAAANGMEAMENKVEEIVEDAARTRQAEDIAVGQKLKRQYDGVIGTVTTRVPGSDIVLIEWEDGDCEDIHISDMERLCIHLESDN</sequence>
<dbReference type="GeneID" id="17294890"/>
<feature type="compositionally biased region" description="Polar residues" evidence="6">
    <location>
        <begin position="694"/>
        <end position="704"/>
    </location>
</feature>
<dbReference type="CDD" id="cd20104">
    <property type="entry name" value="MBT_PHF20L1-like"/>
    <property type="match status" value="1"/>
</dbReference>
<dbReference type="PROSITE" id="PS51543">
    <property type="entry name" value="FYRC"/>
    <property type="match status" value="1"/>
</dbReference>
<feature type="compositionally biased region" description="Low complexity" evidence="6">
    <location>
        <begin position="931"/>
        <end position="940"/>
    </location>
</feature>
<evidence type="ECO:0000256" key="6">
    <source>
        <dbReference type="SAM" id="MobiDB-lite"/>
    </source>
</evidence>
<reference evidence="8 10" key="1">
    <citation type="journal article" date="2012" name="Nature">
        <title>Algal genomes reveal evolutionary mosaicism and the fate of nucleomorphs.</title>
        <authorList>
            <consortium name="DOE Joint Genome Institute"/>
            <person name="Curtis B.A."/>
            <person name="Tanifuji G."/>
            <person name="Burki F."/>
            <person name="Gruber A."/>
            <person name="Irimia M."/>
            <person name="Maruyama S."/>
            <person name="Arias M.C."/>
            <person name="Ball S.G."/>
            <person name="Gile G.H."/>
            <person name="Hirakawa Y."/>
            <person name="Hopkins J.F."/>
            <person name="Kuo A."/>
            <person name="Rensing S.A."/>
            <person name="Schmutz J."/>
            <person name="Symeonidi A."/>
            <person name="Elias M."/>
            <person name="Eveleigh R.J."/>
            <person name="Herman E.K."/>
            <person name="Klute M.J."/>
            <person name="Nakayama T."/>
            <person name="Obornik M."/>
            <person name="Reyes-Prieto A."/>
            <person name="Armbrust E.V."/>
            <person name="Aves S.J."/>
            <person name="Beiko R.G."/>
            <person name="Coutinho P."/>
            <person name="Dacks J.B."/>
            <person name="Durnford D.G."/>
            <person name="Fast N.M."/>
            <person name="Green B.R."/>
            <person name="Grisdale C.J."/>
            <person name="Hempel F."/>
            <person name="Henrissat B."/>
            <person name="Hoppner M.P."/>
            <person name="Ishida K."/>
            <person name="Kim E."/>
            <person name="Koreny L."/>
            <person name="Kroth P.G."/>
            <person name="Liu Y."/>
            <person name="Malik S.B."/>
            <person name="Maier U.G."/>
            <person name="McRose D."/>
            <person name="Mock T."/>
            <person name="Neilson J.A."/>
            <person name="Onodera N.T."/>
            <person name="Poole A.M."/>
            <person name="Pritham E.J."/>
            <person name="Richards T.A."/>
            <person name="Rocap G."/>
            <person name="Roy S.W."/>
            <person name="Sarai C."/>
            <person name="Schaack S."/>
            <person name="Shirato S."/>
            <person name="Slamovits C.H."/>
            <person name="Spencer D.F."/>
            <person name="Suzuki S."/>
            <person name="Worden A.Z."/>
            <person name="Zauner S."/>
            <person name="Barry K."/>
            <person name="Bell C."/>
            <person name="Bharti A.K."/>
            <person name="Crow J.A."/>
            <person name="Grimwood J."/>
            <person name="Kramer R."/>
            <person name="Lindquist E."/>
            <person name="Lucas S."/>
            <person name="Salamov A."/>
            <person name="McFadden G.I."/>
            <person name="Lane C.E."/>
            <person name="Keeling P.J."/>
            <person name="Gray M.W."/>
            <person name="Grigoriev I.V."/>
            <person name="Archibald J.M."/>
        </authorList>
    </citation>
    <scope>NUCLEOTIDE SEQUENCE</scope>
    <source>
        <strain evidence="8 10">CCMP2712</strain>
    </source>
</reference>
<feature type="compositionally biased region" description="Basic and acidic residues" evidence="6">
    <location>
        <begin position="741"/>
        <end position="754"/>
    </location>
</feature>
<reference evidence="10" key="2">
    <citation type="submission" date="2012-11" db="EMBL/GenBank/DDBJ databases">
        <authorList>
            <person name="Kuo A."/>
            <person name="Curtis B.A."/>
            <person name="Tanifuji G."/>
            <person name="Burki F."/>
            <person name="Gruber A."/>
            <person name="Irimia M."/>
            <person name="Maruyama S."/>
            <person name="Arias M.C."/>
            <person name="Ball S.G."/>
            <person name="Gile G.H."/>
            <person name="Hirakawa Y."/>
            <person name="Hopkins J.F."/>
            <person name="Rensing S.A."/>
            <person name="Schmutz J."/>
            <person name="Symeonidi A."/>
            <person name="Elias M."/>
            <person name="Eveleigh R.J."/>
            <person name="Herman E.K."/>
            <person name="Klute M.J."/>
            <person name="Nakayama T."/>
            <person name="Obornik M."/>
            <person name="Reyes-Prieto A."/>
            <person name="Armbrust E.V."/>
            <person name="Aves S.J."/>
            <person name="Beiko R.G."/>
            <person name="Coutinho P."/>
            <person name="Dacks J.B."/>
            <person name="Durnford D.G."/>
            <person name="Fast N.M."/>
            <person name="Green B.R."/>
            <person name="Grisdale C."/>
            <person name="Hempe F."/>
            <person name="Henrissat B."/>
            <person name="Hoppner M.P."/>
            <person name="Ishida K.-I."/>
            <person name="Kim E."/>
            <person name="Koreny L."/>
            <person name="Kroth P.G."/>
            <person name="Liu Y."/>
            <person name="Malik S.-B."/>
            <person name="Maier U.G."/>
            <person name="McRose D."/>
            <person name="Mock T."/>
            <person name="Neilson J.A."/>
            <person name="Onodera N.T."/>
            <person name="Poole A.M."/>
            <person name="Pritham E.J."/>
            <person name="Richards T.A."/>
            <person name="Rocap G."/>
            <person name="Roy S.W."/>
            <person name="Sarai C."/>
            <person name="Schaack S."/>
            <person name="Shirato S."/>
            <person name="Slamovits C.H."/>
            <person name="Spencer D.F."/>
            <person name="Suzuki S."/>
            <person name="Worden A.Z."/>
            <person name="Zauner S."/>
            <person name="Barry K."/>
            <person name="Bell C."/>
            <person name="Bharti A.K."/>
            <person name="Crow J.A."/>
            <person name="Grimwood J."/>
            <person name="Kramer R."/>
            <person name="Lindquist E."/>
            <person name="Lucas S."/>
            <person name="Salamov A."/>
            <person name="McFadden G.I."/>
            <person name="Lane C.E."/>
            <person name="Keeling P.J."/>
            <person name="Gray M.W."/>
            <person name="Grigoriev I.V."/>
            <person name="Archibald J.M."/>
        </authorList>
    </citation>
    <scope>NUCLEOTIDE SEQUENCE</scope>
    <source>
        <strain evidence="10">CCMP2712</strain>
    </source>
</reference>
<dbReference type="PaxDb" id="55529-EKX38142"/>
<dbReference type="KEGG" id="gtt:GUITHDRAFT_144450"/>
<feature type="region of interest" description="Disordered" evidence="6">
    <location>
        <begin position="470"/>
        <end position="516"/>
    </location>
</feature>
<feature type="compositionally biased region" description="Polar residues" evidence="6">
    <location>
        <begin position="1274"/>
        <end position="1283"/>
    </location>
</feature>
<protein>
    <recommendedName>
        <fullName evidence="7">CID domain-containing protein</fullName>
    </recommendedName>
</protein>
<feature type="region of interest" description="Disordered" evidence="6">
    <location>
        <begin position="657"/>
        <end position="867"/>
    </location>
</feature>
<dbReference type="InterPro" id="IPR036427">
    <property type="entry name" value="Bromodomain-like_sf"/>
</dbReference>
<feature type="region of interest" description="Disordered" evidence="6">
    <location>
        <begin position="912"/>
        <end position="980"/>
    </location>
</feature>
<dbReference type="SUPFAM" id="SSF54160">
    <property type="entry name" value="Chromo domain-like"/>
    <property type="match status" value="1"/>
</dbReference>
<feature type="compositionally biased region" description="Polar residues" evidence="6">
    <location>
        <begin position="675"/>
        <end position="684"/>
    </location>
</feature>
<reference evidence="9" key="3">
    <citation type="submission" date="2016-03" db="UniProtKB">
        <authorList>
            <consortium name="EnsemblProtists"/>
        </authorList>
    </citation>
    <scope>IDENTIFICATION</scope>
</reference>
<feature type="compositionally biased region" description="Basic and acidic residues" evidence="6">
    <location>
        <begin position="555"/>
        <end position="564"/>
    </location>
</feature>
<dbReference type="Gene3D" id="3.30.160.360">
    <property type="match status" value="1"/>
</dbReference>
<dbReference type="GO" id="GO:0003677">
    <property type="term" value="F:DNA binding"/>
    <property type="evidence" value="ECO:0007669"/>
    <property type="project" value="UniProtKB-KW"/>
</dbReference>
<feature type="compositionally biased region" description="Basic and acidic residues" evidence="6">
    <location>
        <begin position="942"/>
        <end position="954"/>
    </location>
</feature>
<dbReference type="Proteomes" id="UP000011087">
    <property type="component" value="Unassembled WGS sequence"/>
</dbReference>
<dbReference type="InterPro" id="IPR006569">
    <property type="entry name" value="CID_dom"/>
</dbReference>